<dbReference type="GO" id="GO:0016787">
    <property type="term" value="F:hydrolase activity"/>
    <property type="evidence" value="ECO:0007669"/>
    <property type="project" value="UniProtKB-KW"/>
</dbReference>
<dbReference type="PANTHER" id="PTHR33525">
    <property type="match status" value="1"/>
</dbReference>
<dbReference type="AlphaFoldDB" id="F2LUW0"/>
<dbReference type="OrthoDB" id="9804751at2"/>
<evidence type="ECO:0000259" key="2">
    <source>
        <dbReference type="PROSITE" id="PS51833"/>
    </source>
</evidence>
<feature type="domain" description="HDOD" evidence="2">
    <location>
        <begin position="200"/>
        <end position="386"/>
    </location>
</feature>
<sequence length="404" mass="46416">MDFLIGRQAILDRNGKTFGYELLYRESLSSSTSASNIDGNTATSRVIINAFINLGMDKIAKQGKIFINFTKDLILDRVYEALPKDKIIIEVLEDVLAENEILESLKNAKKLGYTIALDDFVFLEHQKHLVELADIIKIDFLELSKKEIEDQIKLYTPYNLKLLAEKVETREDFEFALKLGFSYFQGFFFQKPTIQTKKDISPYQATIIKALKTINDPKSTLEDLISFISGDLYMHTKLLSLVNSPFFGLKSKVNSIKKAVSMLGEKKTKEWLNLLYVSKLAENKPQELIILSTVRAKFASLLAKYFNTDEEVSYILGLFSLIDSILDAPMEEVLKEFNYIDKKIKEALLGKENEYKKLLDFIKAYENGDFEAAQKIAKQTKLKNENINNYYFEAIEFSENIYIT</sequence>
<dbReference type="EMBL" id="CP002606">
    <property type="protein sequence ID" value="AEA33565.1"/>
    <property type="molecule type" value="Genomic_DNA"/>
</dbReference>
<evidence type="ECO:0000259" key="1">
    <source>
        <dbReference type="PROSITE" id="PS50883"/>
    </source>
</evidence>
<proteinExistence type="predicted"/>
<dbReference type="InterPro" id="IPR052340">
    <property type="entry name" value="RNase_Y/CdgJ"/>
</dbReference>
<dbReference type="PIRSF" id="PIRSF003180">
    <property type="entry name" value="DiGMPpdiest_YuxH"/>
    <property type="match status" value="1"/>
</dbReference>
<dbReference type="PROSITE" id="PS50883">
    <property type="entry name" value="EAL"/>
    <property type="match status" value="1"/>
</dbReference>
<dbReference type="InterPro" id="IPR001633">
    <property type="entry name" value="EAL_dom"/>
</dbReference>
<organism evidence="3 4">
    <name type="scientific">Hippea maritima (strain ATCC 700847 / DSM 10411 / MH2)</name>
    <dbReference type="NCBI Taxonomy" id="760142"/>
    <lineage>
        <taxon>Bacteria</taxon>
        <taxon>Pseudomonadati</taxon>
        <taxon>Campylobacterota</taxon>
        <taxon>Desulfurellia</taxon>
        <taxon>Desulfurellales</taxon>
        <taxon>Hippeaceae</taxon>
        <taxon>Hippea</taxon>
    </lineage>
</organism>
<keyword evidence="4" id="KW-1185">Reference proteome</keyword>
<dbReference type="InterPro" id="IPR014408">
    <property type="entry name" value="dGMP_Pdiesterase_EAL/HD-GYP"/>
</dbReference>
<reference evidence="4" key="2">
    <citation type="submission" date="2011-03" db="EMBL/GenBank/DDBJ databases">
        <title>The complete genome of Hippea maritima DSM 10411.</title>
        <authorList>
            <consortium name="US DOE Joint Genome Institute (JGI-PGF)"/>
            <person name="Lucas S."/>
            <person name="Copeland A."/>
            <person name="Lapidus A."/>
            <person name="Bruce D."/>
            <person name="Goodwin L."/>
            <person name="Pitluck S."/>
            <person name="Peters L."/>
            <person name="Kyrpides N."/>
            <person name="Mavromatis K."/>
            <person name="Pagani I."/>
            <person name="Ivanova N."/>
            <person name="Mikhailova N."/>
            <person name="Lu M."/>
            <person name="Detter J.C."/>
            <person name="Tapia R."/>
            <person name="Han C."/>
            <person name="Land M."/>
            <person name="Hauser L."/>
            <person name="Markowitz V."/>
            <person name="Cheng J.-F."/>
            <person name="Hugenholtz P."/>
            <person name="Woyke T."/>
            <person name="Wu D."/>
            <person name="Spring S."/>
            <person name="Schroeder M."/>
            <person name="Brambilla E."/>
            <person name="Klenk H.-P."/>
            <person name="Eisen J.A."/>
        </authorList>
    </citation>
    <scope>NUCLEOTIDE SEQUENCE [LARGE SCALE GENOMIC DNA]</scope>
    <source>
        <strain evidence="4">ATCC 700847 / DSM 10411 / MH2</strain>
    </source>
</reference>
<dbReference type="PROSITE" id="PS51833">
    <property type="entry name" value="HDOD"/>
    <property type="match status" value="1"/>
</dbReference>
<keyword evidence="3" id="KW-0378">Hydrolase</keyword>
<dbReference type="HOGENOM" id="CLU_044951_1_1_7"/>
<dbReference type="Proteomes" id="UP000008139">
    <property type="component" value="Chromosome"/>
</dbReference>
<accession>F2LUW0</accession>
<dbReference type="SUPFAM" id="SSF141868">
    <property type="entry name" value="EAL domain-like"/>
    <property type="match status" value="1"/>
</dbReference>
<dbReference type="SUPFAM" id="SSF109604">
    <property type="entry name" value="HD-domain/PDEase-like"/>
    <property type="match status" value="1"/>
</dbReference>
<evidence type="ECO:0000313" key="4">
    <source>
        <dbReference type="Proteomes" id="UP000008139"/>
    </source>
</evidence>
<reference evidence="3 4" key="1">
    <citation type="journal article" date="2011" name="Stand. Genomic Sci.">
        <title>Complete genome sequence of the thermophilic sulfur-reducer Hippea maritima type strain (MH(2)).</title>
        <authorList>
            <person name="Huntemann M."/>
            <person name="Lu M."/>
            <person name="Nolan M."/>
            <person name="Lapidus A."/>
            <person name="Lucas S."/>
            <person name="Hammon N."/>
            <person name="Deshpande S."/>
            <person name="Cheng J.F."/>
            <person name="Tapia R."/>
            <person name="Han C."/>
            <person name="Goodwin L."/>
            <person name="Pitluck S."/>
            <person name="Liolios K."/>
            <person name="Pagani I."/>
            <person name="Ivanova N."/>
            <person name="Ovchinikova G."/>
            <person name="Pati A."/>
            <person name="Chen A."/>
            <person name="Palaniappan K."/>
            <person name="Land M."/>
            <person name="Hauser L."/>
            <person name="Jeffries C.D."/>
            <person name="Detter J.C."/>
            <person name="Brambilla E.M."/>
            <person name="Rohde M."/>
            <person name="Spring S."/>
            <person name="Goker M."/>
            <person name="Woyke T."/>
            <person name="Bristow J."/>
            <person name="Eisen J.A."/>
            <person name="Markowitz V."/>
            <person name="Hugenholtz P."/>
            <person name="Kyrpides N.C."/>
            <person name="Klenk H.P."/>
            <person name="Mavromatis K."/>
        </authorList>
    </citation>
    <scope>NUCLEOTIDE SEQUENCE [LARGE SCALE GENOMIC DNA]</scope>
    <source>
        <strain evidence="4">ATCC 700847 / DSM 10411 / MH2</strain>
    </source>
</reference>
<dbReference type="InParanoid" id="F2LUW0"/>
<dbReference type="Gene3D" id="1.10.3210.10">
    <property type="entry name" value="Hypothetical protein af1432"/>
    <property type="match status" value="1"/>
</dbReference>
<evidence type="ECO:0000313" key="3">
    <source>
        <dbReference type="EMBL" id="AEA33565.1"/>
    </source>
</evidence>
<dbReference type="RefSeq" id="WP_013681606.1">
    <property type="nucleotide sequence ID" value="NC_015318.1"/>
</dbReference>
<dbReference type="Pfam" id="PF08668">
    <property type="entry name" value="HDOD"/>
    <property type="match status" value="1"/>
</dbReference>
<name>F2LUW0_HIPMA</name>
<protein>
    <submittedName>
        <fullName evidence="3">Diguanylate phosphodiesterase metal dependent hydrolase domain protein</fullName>
    </submittedName>
</protein>
<feature type="domain" description="EAL" evidence="1">
    <location>
        <begin position="1"/>
        <end position="206"/>
    </location>
</feature>
<dbReference type="KEGG" id="hmr:Hipma_0595"/>
<dbReference type="Gene3D" id="3.20.20.450">
    <property type="entry name" value="EAL domain"/>
    <property type="match status" value="1"/>
</dbReference>
<dbReference type="eggNOG" id="COG3434">
    <property type="taxonomic scope" value="Bacteria"/>
</dbReference>
<dbReference type="STRING" id="760142.Hipma_0595"/>
<dbReference type="PANTHER" id="PTHR33525:SF4">
    <property type="entry name" value="CYCLIC DI-GMP PHOSPHODIESTERASE CDGJ"/>
    <property type="match status" value="1"/>
</dbReference>
<dbReference type="InterPro" id="IPR035919">
    <property type="entry name" value="EAL_sf"/>
</dbReference>
<dbReference type="SMART" id="SM00052">
    <property type="entry name" value="EAL"/>
    <property type="match status" value="1"/>
</dbReference>
<dbReference type="Pfam" id="PF00563">
    <property type="entry name" value="EAL"/>
    <property type="match status" value="1"/>
</dbReference>
<gene>
    <name evidence="3" type="ordered locus">Hipma_0595</name>
</gene>
<dbReference type="InterPro" id="IPR013976">
    <property type="entry name" value="HDOD"/>
</dbReference>